<dbReference type="RefSeq" id="XP_069230823.1">
    <property type="nucleotide sequence ID" value="XM_069372150.1"/>
</dbReference>
<feature type="compositionally biased region" description="Basic and acidic residues" evidence="1">
    <location>
        <begin position="883"/>
        <end position="1054"/>
    </location>
</feature>
<feature type="region of interest" description="Disordered" evidence="1">
    <location>
        <begin position="549"/>
        <end position="1203"/>
    </location>
</feature>
<feature type="region of interest" description="Disordered" evidence="1">
    <location>
        <begin position="1"/>
        <end position="455"/>
    </location>
</feature>
<feature type="compositionally biased region" description="Polar residues" evidence="1">
    <location>
        <begin position="420"/>
        <end position="439"/>
    </location>
</feature>
<protein>
    <submittedName>
        <fullName evidence="2">Uncharacterized protein</fullName>
    </submittedName>
</protein>
<feature type="compositionally biased region" description="Basic and acidic residues" evidence="1">
    <location>
        <begin position="574"/>
        <end position="594"/>
    </location>
</feature>
<feature type="compositionally biased region" description="Basic and acidic residues" evidence="1">
    <location>
        <begin position="821"/>
        <end position="838"/>
    </location>
</feature>
<dbReference type="AlphaFoldDB" id="A0AB34KWQ0"/>
<feature type="compositionally biased region" description="Polar residues" evidence="1">
    <location>
        <begin position="290"/>
        <end position="318"/>
    </location>
</feature>
<feature type="compositionally biased region" description="Low complexity" evidence="1">
    <location>
        <begin position="1142"/>
        <end position="1159"/>
    </location>
</feature>
<gene>
    <name evidence="2" type="ORF">WHR41_03544</name>
</gene>
<feature type="compositionally biased region" description="Polar residues" evidence="1">
    <location>
        <begin position="554"/>
        <end position="570"/>
    </location>
</feature>
<feature type="compositionally biased region" description="Basic and acidic residues" evidence="1">
    <location>
        <begin position="851"/>
        <end position="864"/>
    </location>
</feature>
<organism evidence="2 3">
    <name type="scientific">Cladosporium halotolerans</name>
    <dbReference type="NCBI Taxonomy" id="1052096"/>
    <lineage>
        <taxon>Eukaryota</taxon>
        <taxon>Fungi</taxon>
        <taxon>Dikarya</taxon>
        <taxon>Ascomycota</taxon>
        <taxon>Pezizomycotina</taxon>
        <taxon>Dothideomycetes</taxon>
        <taxon>Dothideomycetidae</taxon>
        <taxon>Cladosporiales</taxon>
        <taxon>Cladosporiaceae</taxon>
        <taxon>Cladosporium</taxon>
    </lineage>
</organism>
<feature type="compositionally biased region" description="Polar residues" evidence="1">
    <location>
        <begin position="40"/>
        <end position="51"/>
    </location>
</feature>
<comment type="caution">
    <text evidence="2">The sequence shown here is derived from an EMBL/GenBank/DDBJ whole genome shotgun (WGS) entry which is preliminary data.</text>
</comment>
<sequence length="1203" mass="127093">MQKLKKVFSPGNDKDDEQMYGTPAARKEASQNGPGAGSAASPTTSQGSHPTSEGKEHGITRQILNPDGAKYEEQRYGTSTTAGSQPPVTRQEEAALAARMGEPKDDNGVKRQVLHPESNKPDETGYGATGFTGSEHKPHGTDYATGTSSKPNELGYVPPSNEKYDTTGVAPGTALSTNERTVAPDTASRMSVKSGVLGSSDQRTTDRALGSDGITGQAAPTQTESSHSGRNMALAGATAAAGAGGAYAATRPHDQGGTSGDRDVENATYTDRSFPLAGGTTTHEDAARPPSSTYSTQAAGPSSTSAYIDPATSSSTNTKDAEGLGHGSGTAAIAGAGAGAGAGVTSADVGEQLYADHSKHSHKFVGDPCEAAPQDPTFVPGPHHTVAANMLDPHIPGEFPREDGTDPHGQNPLLGAGLPPQQSESSTTQEPFTGNTSGTAAERPSQEHHYARDAALAGGAGAAGLGAYAATRDHGDSARQTQPQDYSSTSASTQHPQTGLTQQTSTQQSVAGEPLTGSREPEKEHHYGRDAALAGGAGAAGYGAYKLADDRDSSSAAPQTTAPRESTTGVLNEPVRRDVSDPALSNDKDHHYGRDAALTGGAGTAGYGAYKLADDRNEPATAPRHTTANTLNEPTQSTLPDRTGSQQQQEPEGHHYGRNAALAGGAGAAGYGAYELSKDREQPSTSSPSNNAMSPTQSSTTTTTTTTTTSSSSPRHKSALLNKLDPRVDSSALKQEQEQQQPSERESHTGRNAALGAGAAGAAGAGYAAYSSNDDPTGPASKTIGPHSSNAANIVDPRVQPEPEKMKEHSTAGPWQSDSLNKLDPKVQSDPAKADVKQHGYASGVPAQQTRSREDEEKEHHYGRDAAAVGGAGAAAYGGKQVYDQHEEEKLAREQAKEQERLAKEQEKQAKHDAKEQEKQAKETEKQAKHDADEAAKAKKKEAEKAEKERQKEHEKMEKERQKEHEKMEKERQKEAEKQAKHDAKEQEKLEKERSKEAEKQAKHDAKEQEKLEKERSREEEKAEKERAKLAEKQEKEKEKEDERLAAAREEEAAKKHHEHNKLHKDPPEEREKKGGFIHRIFHHKAYDREGSEGARGSGSFEEGERPRSLETQNVDDANHARTAQALEGERSDGAGVGQGAYGQQAYGQQGYGQTADGQGLAGGRDDGIVTEKTTGLPMNVGQYGSGAGGTDGGQHIHGYETK</sequence>
<feature type="compositionally biased region" description="Polar residues" evidence="1">
    <location>
        <begin position="683"/>
        <end position="697"/>
    </location>
</feature>
<feature type="compositionally biased region" description="Basic and acidic residues" evidence="1">
    <location>
        <begin position="519"/>
        <end position="529"/>
    </location>
</feature>
<dbReference type="GeneID" id="96004988"/>
<evidence type="ECO:0000313" key="2">
    <source>
        <dbReference type="EMBL" id="KAL1587718.1"/>
    </source>
</evidence>
<feature type="compositionally biased region" description="Gly residues" evidence="1">
    <location>
        <begin position="1184"/>
        <end position="1193"/>
    </location>
</feature>
<dbReference type="Proteomes" id="UP000803884">
    <property type="component" value="Unassembled WGS sequence"/>
</dbReference>
<proteinExistence type="predicted"/>
<feature type="compositionally biased region" description="Low complexity" evidence="1">
    <location>
        <begin position="698"/>
        <end position="713"/>
    </location>
</feature>
<name>A0AB34KWQ0_9PEZI</name>
<feature type="compositionally biased region" description="Low complexity" evidence="1">
    <location>
        <begin position="497"/>
        <end position="509"/>
    </location>
</feature>
<feature type="compositionally biased region" description="Polar residues" evidence="1">
    <location>
        <begin position="624"/>
        <end position="650"/>
    </location>
</feature>
<feature type="compositionally biased region" description="Basic and acidic residues" evidence="1">
    <location>
        <begin position="799"/>
        <end position="810"/>
    </location>
</feature>
<feature type="region of interest" description="Disordered" evidence="1">
    <location>
        <begin position="467"/>
        <end position="535"/>
    </location>
</feature>
<feature type="compositionally biased region" description="Low complexity" evidence="1">
    <location>
        <begin position="233"/>
        <end position="249"/>
    </location>
</feature>
<accession>A0AB34KWQ0</accession>
<keyword evidence="3" id="KW-1185">Reference proteome</keyword>
<dbReference type="PANTHER" id="PTHR48134">
    <property type="entry name" value="GLYCOPROTEIN 96-92-RELATED-RELATED"/>
    <property type="match status" value="1"/>
</dbReference>
<evidence type="ECO:0000256" key="1">
    <source>
        <dbReference type="SAM" id="MobiDB-lite"/>
    </source>
</evidence>
<evidence type="ECO:0000313" key="3">
    <source>
        <dbReference type="Proteomes" id="UP000803884"/>
    </source>
</evidence>
<feature type="compositionally biased region" description="Polar residues" evidence="1">
    <location>
        <begin position="478"/>
        <end position="496"/>
    </location>
</feature>
<feature type="compositionally biased region" description="Polar residues" evidence="1">
    <location>
        <begin position="218"/>
        <end position="229"/>
    </location>
</feature>
<feature type="compositionally biased region" description="Basic and acidic residues" evidence="1">
    <location>
        <begin position="1064"/>
        <end position="1075"/>
    </location>
</feature>
<feature type="compositionally biased region" description="Polar residues" evidence="1">
    <location>
        <begin position="76"/>
        <end position="88"/>
    </location>
</feature>
<dbReference type="PANTHER" id="PTHR48134:SF2">
    <property type="entry name" value="OS04G0609100 PROTEIN"/>
    <property type="match status" value="1"/>
</dbReference>
<feature type="compositionally biased region" description="Low complexity" evidence="1">
    <location>
        <begin position="866"/>
        <end position="879"/>
    </location>
</feature>
<reference evidence="2 3" key="1">
    <citation type="journal article" date="2020" name="Microbiol. Resour. Announc.">
        <title>Draft Genome Sequence of a Cladosporium Species Isolated from the Mesophotic Ascidian Didemnum maculosum.</title>
        <authorList>
            <person name="Gioti A."/>
            <person name="Siaperas R."/>
            <person name="Nikolaivits E."/>
            <person name="Le Goff G."/>
            <person name="Ouazzani J."/>
            <person name="Kotoulas G."/>
            <person name="Topakas E."/>
        </authorList>
    </citation>
    <scope>NUCLEOTIDE SEQUENCE [LARGE SCALE GENOMIC DNA]</scope>
    <source>
        <strain evidence="2 3">TM138-S3</strain>
    </source>
</reference>
<dbReference type="EMBL" id="JAAQHG020000009">
    <property type="protein sequence ID" value="KAL1587718.1"/>
    <property type="molecule type" value="Genomic_DNA"/>
</dbReference>